<dbReference type="STRING" id="1448318.A0A319DTI7"/>
<dbReference type="EMBL" id="KZ826427">
    <property type="protein sequence ID" value="PYI01047.1"/>
    <property type="molecule type" value="Genomic_DNA"/>
</dbReference>
<organism evidence="2 3">
    <name type="scientific">Aspergillus sclerotiicarbonarius (strain CBS 121057 / IBT 28362)</name>
    <dbReference type="NCBI Taxonomy" id="1448318"/>
    <lineage>
        <taxon>Eukaryota</taxon>
        <taxon>Fungi</taxon>
        <taxon>Dikarya</taxon>
        <taxon>Ascomycota</taxon>
        <taxon>Pezizomycotina</taxon>
        <taxon>Eurotiomycetes</taxon>
        <taxon>Eurotiomycetidae</taxon>
        <taxon>Eurotiales</taxon>
        <taxon>Aspergillaceae</taxon>
        <taxon>Aspergillus</taxon>
        <taxon>Aspergillus subgen. Circumdati</taxon>
    </lineage>
</organism>
<feature type="region of interest" description="Disordered" evidence="1">
    <location>
        <begin position="1"/>
        <end position="84"/>
    </location>
</feature>
<sequence>MSDIRLSPAPPRRVASPPPPAPVPQSHKYSTNRAASAPARFTQPFYLGSRPTSPHRAGSRADSSAGPRSTRPESLYSTTPSSSS</sequence>
<evidence type="ECO:0000256" key="1">
    <source>
        <dbReference type="SAM" id="MobiDB-lite"/>
    </source>
</evidence>
<evidence type="ECO:0000313" key="3">
    <source>
        <dbReference type="Proteomes" id="UP000248423"/>
    </source>
</evidence>
<keyword evidence="3" id="KW-1185">Reference proteome</keyword>
<proteinExistence type="predicted"/>
<dbReference type="AlphaFoldDB" id="A0A319DTI7"/>
<evidence type="ECO:0000313" key="2">
    <source>
        <dbReference type="EMBL" id="PYI01047.1"/>
    </source>
</evidence>
<name>A0A319DTI7_ASPSB</name>
<accession>A0A319DTI7</accession>
<reference evidence="2 3" key="1">
    <citation type="submission" date="2018-02" db="EMBL/GenBank/DDBJ databases">
        <title>The genomes of Aspergillus section Nigri reveals drivers in fungal speciation.</title>
        <authorList>
            <consortium name="DOE Joint Genome Institute"/>
            <person name="Vesth T.C."/>
            <person name="Nybo J."/>
            <person name="Theobald S."/>
            <person name="Brandl J."/>
            <person name="Frisvad J.C."/>
            <person name="Nielsen K.F."/>
            <person name="Lyhne E.K."/>
            <person name="Kogle M.E."/>
            <person name="Kuo A."/>
            <person name="Riley R."/>
            <person name="Clum A."/>
            <person name="Nolan M."/>
            <person name="Lipzen A."/>
            <person name="Salamov A."/>
            <person name="Henrissat B."/>
            <person name="Wiebenga A."/>
            <person name="De vries R.P."/>
            <person name="Grigoriev I.V."/>
            <person name="Mortensen U.H."/>
            <person name="Andersen M.R."/>
            <person name="Baker S.E."/>
        </authorList>
    </citation>
    <scope>NUCLEOTIDE SEQUENCE [LARGE SCALE GENOMIC DNA]</scope>
    <source>
        <strain evidence="2 3">CBS 121057</strain>
    </source>
</reference>
<feature type="compositionally biased region" description="Low complexity" evidence="1">
    <location>
        <begin position="74"/>
        <end position="84"/>
    </location>
</feature>
<dbReference type="Proteomes" id="UP000248423">
    <property type="component" value="Unassembled WGS sequence"/>
</dbReference>
<feature type="compositionally biased region" description="Pro residues" evidence="1">
    <location>
        <begin position="8"/>
        <end position="23"/>
    </location>
</feature>
<protein>
    <submittedName>
        <fullName evidence="2">Uncharacterized protein</fullName>
    </submittedName>
</protein>
<dbReference type="VEuPathDB" id="FungiDB:BO78DRAFT_401629"/>
<gene>
    <name evidence="2" type="ORF">BO78DRAFT_401629</name>
</gene>